<comment type="caution">
    <text evidence="1">The sequence shown here is derived from an EMBL/GenBank/DDBJ whole genome shotgun (WGS) entry which is preliminary data.</text>
</comment>
<accession>A0AAP2GKV7</accession>
<evidence type="ECO:0000313" key="1">
    <source>
        <dbReference type="EMBL" id="MBT1689468.1"/>
    </source>
</evidence>
<dbReference type="Proteomes" id="UP001319180">
    <property type="component" value="Unassembled WGS sequence"/>
</dbReference>
<organism evidence="1 2">
    <name type="scientific">Dawidia soli</name>
    <dbReference type="NCBI Taxonomy" id="2782352"/>
    <lineage>
        <taxon>Bacteria</taxon>
        <taxon>Pseudomonadati</taxon>
        <taxon>Bacteroidota</taxon>
        <taxon>Cytophagia</taxon>
        <taxon>Cytophagales</taxon>
        <taxon>Chryseotaleaceae</taxon>
        <taxon>Dawidia</taxon>
    </lineage>
</organism>
<keyword evidence="2" id="KW-1185">Reference proteome</keyword>
<sequence>MFTIKKETITTEWWNGSICWFGNTILDGTNWTFYGLDGSVSRTGFVLSHPFDRCITSQDGQYVFVYQNLSTKGVLLKSGKFLREINRTYYHATTYEYPAAFYTSPAGKTYLIHCPIRYDQLDFEDIESGEIVTNISGRKPMDIFHSRLELSPDSKFLMVKGWVWHPLDVCALYDIEACLADPTLLDDGRFLTVDRFMEQNIGAFINEREVLLGATEPDDELPPHNLATWDFIAGAVKNTVTVSGEFGNIVGVRDGIAWDFYKYPKIIDIQTGVVLDKMEDVAAGEQVSSILHYLKRVPPIVYNRELNKVAVGTSENQIDVFSIIQH</sequence>
<dbReference type="RefSeq" id="WP_254092690.1">
    <property type="nucleotide sequence ID" value="NZ_JAHESC010000042.1"/>
</dbReference>
<gene>
    <name evidence="1" type="ORF">KK078_23090</name>
</gene>
<reference evidence="1 2" key="1">
    <citation type="submission" date="2021-05" db="EMBL/GenBank/DDBJ databases">
        <title>A Polyphasic approach of four new species of the genus Ohtaekwangia: Ohtaekwangia histidinii sp. nov., Ohtaekwangia cretensis sp. nov., Ohtaekwangia indiensis sp. nov., Ohtaekwangia reichenbachii sp. nov. from diverse environment.</title>
        <authorList>
            <person name="Octaviana S."/>
        </authorList>
    </citation>
    <scope>NUCLEOTIDE SEQUENCE [LARGE SCALE GENOMIC DNA]</scope>
    <source>
        <strain evidence="1 2">PWU37</strain>
    </source>
</reference>
<protein>
    <submittedName>
        <fullName evidence="1">Uncharacterized protein</fullName>
    </submittedName>
</protein>
<evidence type="ECO:0000313" key="2">
    <source>
        <dbReference type="Proteomes" id="UP001319180"/>
    </source>
</evidence>
<dbReference type="AlphaFoldDB" id="A0AAP2GKV7"/>
<name>A0AAP2GKV7_9BACT</name>
<dbReference type="EMBL" id="JAHESC010000042">
    <property type="protein sequence ID" value="MBT1689468.1"/>
    <property type="molecule type" value="Genomic_DNA"/>
</dbReference>
<proteinExistence type="predicted"/>